<evidence type="ECO:0000256" key="1">
    <source>
        <dbReference type="SAM" id="MobiDB-lite"/>
    </source>
</evidence>
<feature type="region of interest" description="Disordered" evidence="1">
    <location>
        <begin position="206"/>
        <end position="257"/>
    </location>
</feature>
<reference evidence="2" key="1">
    <citation type="submission" date="2018-02" db="EMBL/GenBank/DDBJ databases">
        <authorList>
            <person name="Cohen D.B."/>
            <person name="Kent A.D."/>
        </authorList>
    </citation>
    <scope>NUCLEOTIDE SEQUENCE</scope>
</reference>
<dbReference type="AlphaFoldDB" id="A0A2N9IGG0"/>
<dbReference type="PANTHER" id="PTHR47481:SF31">
    <property type="entry name" value="OS01G0873500 PROTEIN"/>
    <property type="match status" value="1"/>
</dbReference>
<gene>
    <name evidence="2" type="ORF">FSB_LOCUS51196</name>
</gene>
<protein>
    <recommendedName>
        <fullName evidence="3">Retrotransposon Copia-like N-terminal domain-containing protein</fullName>
    </recommendedName>
</protein>
<evidence type="ECO:0008006" key="3">
    <source>
        <dbReference type="Google" id="ProtNLM"/>
    </source>
</evidence>
<name>A0A2N9IGG0_FAGSY</name>
<evidence type="ECO:0000313" key="2">
    <source>
        <dbReference type="EMBL" id="SPD23314.1"/>
    </source>
</evidence>
<feature type="compositionally biased region" description="Polar residues" evidence="1">
    <location>
        <begin position="230"/>
        <end position="257"/>
    </location>
</feature>
<dbReference type="EMBL" id="OIVN01005614">
    <property type="protein sequence ID" value="SPD23314.1"/>
    <property type="molecule type" value="Genomic_DNA"/>
</dbReference>
<accession>A0A2N9IGG0</accession>
<organism evidence="2">
    <name type="scientific">Fagus sylvatica</name>
    <name type="common">Beechnut</name>
    <dbReference type="NCBI Taxonomy" id="28930"/>
    <lineage>
        <taxon>Eukaryota</taxon>
        <taxon>Viridiplantae</taxon>
        <taxon>Streptophyta</taxon>
        <taxon>Embryophyta</taxon>
        <taxon>Tracheophyta</taxon>
        <taxon>Spermatophyta</taxon>
        <taxon>Magnoliopsida</taxon>
        <taxon>eudicotyledons</taxon>
        <taxon>Gunneridae</taxon>
        <taxon>Pentapetalae</taxon>
        <taxon>rosids</taxon>
        <taxon>fabids</taxon>
        <taxon>Fagales</taxon>
        <taxon>Fagaceae</taxon>
        <taxon>Fagus</taxon>
    </lineage>
</organism>
<proteinExistence type="predicted"/>
<sequence length="402" mass="44876">MAESSSSANLFQIPNISPFISIKLDGTNYLQWISQFLPILRSYDLLSIVDGSGSEVYLAKHLVTAEGKQDANPAYVLWNKKDQLVLSWLIATLTPNVFSTVYGLNIHYGKSLEPCSEYLRLAKSWADQLAAVGKPIDDDDLISFIISGLNPSYNAFITTFNFATRETPLPYDDFEAELLNHETLLENQNAVASSDSNTFALYSNKQHNRDRKPKFNGPQKPNHPPKPHFSHQNQKPTTTFPKYKPNQSSPIPFNSSRPPCQICGKPNHQALDCYHRMDYSYQGRHPPTQLVAMVAHTNSQLVEEDHQPWYADSGANQHITADLENLNLSSEPYQGNTDVAVGNGSRPSNPKHWIFGQARFSCTAPIEMDSILSPCNAFPFAKLGDSLLSLVYKLLPQFGITG</sequence>
<dbReference type="PANTHER" id="PTHR47481">
    <property type="match status" value="1"/>
</dbReference>